<keyword evidence="10" id="KW-1185">Reference proteome</keyword>
<dbReference type="PANTHER" id="PTHR21419">
    <property type="match status" value="1"/>
</dbReference>
<evidence type="ECO:0000313" key="9">
    <source>
        <dbReference type="EMBL" id="CAG9763246.1"/>
    </source>
</evidence>
<dbReference type="InterPro" id="IPR045232">
    <property type="entry name" value="FAM234"/>
</dbReference>
<dbReference type="EMBL" id="OU892289">
    <property type="protein sequence ID" value="CAG9763246.1"/>
    <property type="molecule type" value="Genomic_DNA"/>
</dbReference>
<accession>A0A9N9MMD4</accession>
<dbReference type="InterPro" id="IPR055409">
    <property type="entry name" value="Beta-prop_FAM234A_B"/>
</dbReference>
<feature type="transmembrane region" description="Helical" evidence="7">
    <location>
        <begin position="84"/>
        <end position="108"/>
    </location>
</feature>
<organism evidence="9 10">
    <name type="scientific">Ceutorhynchus assimilis</name>
    <name type="common">cabbage seed weevil</name>
    <dbReference type="NCBI Taxonomy" id="467358"/>
    <lineage>
        <taxon>Eukaryota</taxon>
        <taxon>Metazoa</taxon>
        <taxon>Ecdysozoa</taxon>
        <taxon>Arthropoda</taxon>
        <taxon>Hexapoda</taxon>
        <taxon>Insecta</taxon>
        <taxon>Pterygota</taxon>
        <taxon>Neoptera</taxon>
        <taxon>Endopterygota</taxon>
        <taxon>Coleoptera</taxon>
        <taxon>Polyphaga</taxon>
        <taxon>Cucujiformia</taxon>
        <taxon>Curculionidae</taxon>
        <taxon>Ceutorhynchinae</taxon>
        <taxon>Ceutorhynchus</taxon>
    </lineage>
</organism>
<dbReference type="Pfam" id="PF23727">
    <property type="entry name" value="Beta-prop_FAM234A_B"/>
    <property type="match status" value="1"/>
</dbReference>
<keyword evidence="2 7" id="KW-0812">Transmembrane</keyword>
<dbReference type="InterPro" id="IPR015943">
    <property type="entry name" value="WD40/YVTN_repeat-like_dom_sf"/>
</dbReference>
<dbReference type="AlphaFoldDB" id="A0A9N9MMD4"/>
<protein>
    <recommendedName>
        <fullName evidence="8">FAM234A/B beta-propeller domain-containing protein</fullName>
    </recommendedName>
</protein>
<evidence type="ECO:0000256" key="1">
    <source>
        <dbReference type="ARBA" id="ARBA00004167"/>
    </source>
</evidence>
<evidence type="ECO:0000256" key="7">
    <source>
        <dbReference type="SAM" id="Phobius"/>
    </source>
</evidence>
<feature type="compositionally biased region" description="Basic and acidic residues" evidence="6">
    <location>
        <begin position="681"/>
        <end position="691"/>
    </location>
</feature>
<dbReference type="Proteomes" id="UP001152799">
    <property type="component" value="Chromosome 13"/>
</dbReference>
<evidence type="ECO:0000256" key="6">
    <source>
        <dbReference type="SAM" id="MobiDB-lite"/>
    </source>
</evidence>
<evidence type="ECO:0000256" key="4">
    <source>
        <dbReference type="ARBA" id="ARBA00023136"/>
    </source>
</evidence>
<feature type="region of interest" description="Disordered" evidence="6">
    <location>
        <begin position="681"/>
        <end position="705"/>
    </location>
</feature>
<keyword evidence="4 7" id="KW-0472">Membrane</keyword>
<dbReference type="GO" id="GO:0016020">
    <property type="term" value="C:membrane"/>
    <property type="evidence" value="ECO:0007669"/>
    <property type="project" value="UniProtKB-SubCell"/>
</dbReference>
<evidence type="ECO:0000259" key="8">
    <source>
        <dbReference type="Pfam" id="PF23727"/>
    </source>
</evidence>
<comment type="subcellular location">
    <subcellularLocation>
        <location evidence="1">Membrane</location>
        <topology evidence="1">Single-pass membrane protein</topology>
    </subcellularLocation>
</comment>
<evidence type="ECO:0000256" key="2">
    <source>
        <dbReference type="ARBA" id="ARBA00022692"/>
    </source>
</evidence>
<keyword evidence="3 7" id="KW-1133">Transmembrane helix</keyword>
<feature type="domain" description="FAM234A/B beta-propeller" evidence="8">
    <location>
        <begin position="161"/>
        <end position="502"/>
    </location>
</feature>
<dbReference type="PANTHER" id="PTHR21419:SF30">
    <property type="entry name" value="IG-LIKE DOMAIN-CONTAINING PROTEIN"/>
    <property type="match status" value="1"/>
</dbReference>
<dbReference type="OrthoDB" id="567787at2759"/>
<comment type="similarity">
    <text evidence="5">Belongs to the FAM234 family.</text>
</comment>
<dbReference type="SUPFAM" id="SSF50998">
    <property type="entry name" value="Quinoprotein alcohol dehydrogenase-like"/>
    <property type="match status" value="1"/>
</dbReference>
<name>A0A9N9MMD4_9CUCU</name>
<sequence>MVHHKTATYSGMNLKGELRESISLDDDDLSDVEDEVFIRDGKNGYKLAEDLNVKRPLMAPRRKHGKHESRLKPRPSCRALCKPCCYVLASLSILIGLIVLVVVLVSIYPVPLDKLRDWIISKAKTSQDGSKGNLPCTSFKVSSIWAVNLPALTTESPVRALDVDGDGIEDALFGFGTGDNYNLFAPDVFCPIFLGVSTPCEGGLIALNGKNGDVIWKRWLNDTIFGLHCNADINLDGVGDCLAVGVGGTIMVIDSKTGTDIWRLNPGKTNVFVANFIQDQNNDNITDVITSHSLLQDKTFGHVLILSGKTGQELKRVDTPKTFFMPQLLQQNSTSTLVLFGTGTPNAAGNLSAIDLNNNQSITLYEDKFKGILTQAVLVDITGDNIADVVSSMYNSTIVAIDGKTFKTIWNYTIPNAVTDMSPTPAYFNCDNITDFLVVYQKYDSIFNYNYTQTLIIDGFTGQPIYQPMSGGIVTQMSGLTLSMEGKGHDIYLFWTSECSNNEASQVDVSKKTGEYSKVHDECKKQFNSTTILKLNGLNEYHQPPGIAIYNSASNILFEYNNTKSPIKLLKDYLETHPINSGQAEIMSKIYNGDPGIGIIKYGKSNFRHKDKPNDIVKNFNVPQENDNSLPNNMPISEEQPIDYNIWMPNQEELDSEFSNYNLADDNIPYNQKQMLFDEVKVDDNNRDPRSKQQNQKGPISKKKNLADKIYGYHNLRLAKKRLLHDDESLPTDIIKDTYFKNEEARLRKNKLEQRDVNSHHSMDIEKILENQKREALLLNHSTTLWDIETENELGERDNQLSYFRRKRQANIAWNSVSKVTSVGAVLSAFNSSNSSIDVVFVKYWQPLGMSLQDLMAEECINDKKSEQECQDEQNRLRRSFADFERLAQLKLGQMTVYRMRIQCNCDSSYDKEIKEKCVRFLPKNAQGWSEYLGRNGDGVFTR</sequence>
<gene>
    <name evidence="9" type="ORF">CEUTPL_LOCUS3914</name>
</gene>
<dbReference type="InterPro" id="IPR011047">
    <property type="entry name" value="Quinoprotein_ADH-like_sf"/>
</dbReference>
<evidence type="ECO:0000256" key="3">
    <source>
        <dbReference type="ARBA" id="ARBA00022989"/>
    </source>
</evidence>
<reference evidence="9" key="1">
    <citation type="submission" date="2022-01" db="EMBL/GenBank/DDBJ databases">
        <authorList>
            <person name="King R."/>
        </authorList>
    </citation>
    <scope>NUCLEOTIDE SEQUENCE</scope>
</reference>
<evidence type="ECO:0000256" key="5">
    <source>
        <dbReference type="ARBA" id="ARBA00025791"/>
    </source>
</evidence>
<proteinExistence type="inferred from homology"/>
<evidence type="ECO:0000313" key="10">
    <source>
        <dbReference type="Proteomes" id="UP001152799"/>
    </source>
</evidence>
<dbReference type="Gene3D" id="2.130.10.10">
    <property type="entry name" value="YVTN repeat-like/Quinoprotein amine dehydrogenase"/>
    <property type="match status" value="1"/>
</dbReference>